<evidence type="ECO:0000313" key="2">
    <source>
        <dbReference type="Proteomes" id="UP001164539"/>
    </source>
</evidence>
<protein>
    <submittedName>
        <fullName evidence="1">Uncharacterized protein</fullName>
    </submittedName>
</protein>
<name>A0ACC1XLR9_MELAZ</name>
<keyword evidence="2" id="KW-1185">Reference proteome</keyword>
<gene>
    <name evidence="1" type="ORF">OWV82_017628</name>
</gene>
<organism evidence="1 2">
    <name type="scientific">Melia azedarach</name>
    <name type="common">Chinaberry tree</name>
    <dbReference type="NCBI Taxonomy" id="155640"/>
    <lineage>
        <taxon>Eukaryota</taxon>
        <taxon>Viridiplantae</taxon>
        <taxon>Streptophyta</taxon>
        <taxon>Embryophyta</taxon>
        <taxon>Tracheophyta</taxon>
        <taxon>Spermatophyta</taxon>
        <taxon>Magnoliopsida</taxon>
        <taxon>eudicotyledons</taxon>
        <taxon>Gunneridae</taxon>
        <taxon>Pentapetalae</taxon>
        <taxon>rosids</taxon>
        <taxon>malvids</taxon>
        <taxon>Sapindales</taxon>
        <taxon>Meliaceae</taxon>
        <taxon>Melia</taxon>
    </lineage>
</organism>
<proteinExistence type="predicted"/>
<dbReference type="Proteomes" id="UP001164539">
    <property type="component" value="Chromosome 9"/>
</dbReference>
<evidence type="ECO:0000313" key="1">
    <source>
        <dbReference type="EMBL" id="KAJ4711644.1"/>
    </source>
</evidence>
<sequence>MLGNNEFEITDVSVAEFLTHLASVSPKIVVYKIRASIDEKNDKQITTREFPREFAAAAPLSGAGAGAKPEAGPETTAENITRTKQIAVCKKIEETINDQIRKLSAYAVLKTALLLRVTEFINLSKEKKRNGQAVPR</sequence>
<comment type="caution">
    <text evidence="1">The sequence shown here is derived from an EMBL/GenBank/DDBJ whole genome shotgun (WGS) entry which is preliminary data.</text>
</comment>
<reference evidence="1 2" key="1">
    <citation type="journal article" date="2023" name="Science">
        <title>Complex scaffold remodeling in plant triterpene biosynthesis.</title>
        <authorList>
            <person name="De La Pena R."/>
            <person name="Hodgson H."/>
            <person name="Liu J.C."/>
            <person name="Stephenson M.J."/>
            <person name="Martin A.C."/>
            <person name="Owen C."/>
            <person name="Harkess A."/>
            <person name="Leebens-Mack J."/>
            <person name="Jimenez L.E."/>
            <person name="Osbourn A."/>
            <person name="Sattely E.S."/>
        </authorList>
    </citation>
    <scope>NUCLEOTIDE SEQUENCE [LARGE SCALE GENOMIC DNA]</scope>
    <source>
        <strain evidence="2">cv. JPN11</strain>
        <tissue evidence="1">Leaf</tissue>
    </source>
</reference>
<accession>A0ACC1XLR9</accession>
<dbReference type="EMBL" id="CM051402">
    <property type="protein sequence ID" value="KAJ4711644.1"/>
    <property type="molecule type" value="Genomic_DNA"/>
</dbReference>